<dbReference type="Proteomes" id="UP001500620">
    <property type="component" value="Unassembled WGS sequence"/>
</dbReference>
<comment type="caution">
    <text evidence="6">The sequence shown here is derived from an EMBL/GenBank/DDBJ whole genome shotgun (WGS) entry which is preliminary data.</text>
</comment>
<name>A0ABP8DQE4_9ACTN</name>
<protein>
    <submittedName>
        <fullName evidence="6">Zinc-binding dehydrogenase</fullName>
    </submittedName>
</protein>
<dbReference type="InterPro" id="IPR011032">
    <property type="entry name" value="GroES-like_sf"/>
</dbReference>
<feature type="domain" description="Enoyl reductase (ER)" evidence="5">
    <location>
        <begin position="7"/>
        <end position="348"/>
    </location>
</feature>
<dbReference type="InterPro" id="IPR050129">
    <property type="entry name" value="Zn_alcohol_dh"/>
</dbReference>
<dbReference type="Gene3D" id="3.40.50.720">
    <property type="entry name" value="NAD(P)-binding Rossmann-like Domain"/>
    <property type="match status" value="1"/>
</dbReference>
<dbReference type="SUPFAM" id="SSF51735">
    <property type="entry name" value="NAD(P)-binding Rossmann-fold domains"/>
    <property type="match status" value="1"/>
</dbReference>
<evidence type="ECO:0000256" key="4">
    <source>
        <dbReference type="ARBA" id="ARBA00023002"/>
    </source>
</evidence>
<comment type="cofactor">
    <cofactor evidence="1">
        <name>Zn(2+)</name>
        <dbReference type="ChEBI" id="CHEBI:29105"/>
    </cofactor>
</comment>
<dbReference type="PANTHER" id="PTHR43401:SF2">
    <property type="entry name" value="L-THREONINE 3-DEHYDROGENASE"/>
    <property type="match status" value="1"/>
</dbReference>
<dbReference type="EMBL" id="BAABAT010000045">
    <property type="protein sequence ID" value="GAA4261358.1"/>
    <property type="molecule type" value="Genomic_DNA"/>
</dbReference>
<evidence type="ECO:0000313" key="6">
    <source>
        <dbReference type="EMBL" id="GAA4261358.1"/>
    </source>
</evidence>
<keyword evidence="7" id="KW-1185">Reference proteome</keyword>
<evidence type="ECO:0000256" key="2">
    <source>
        <dbReference type="ARBA" id="ARBA00022723"/>
    </source>
</evidence>
<dbReference type="CDD" id="cd08254">
    <property type="entry name" value="hydroxyacyl_CoA_DH"/>
    <property type="match status" value="1"/>
</dbReference>
<dbReference type="InterPro" id="IPR036291">
    <property type="entry name" value="NAD(P)-bd_dom_sf"/>
</dbReference>
<sequence length="350" mass="36603">MSTMLAGRLDYNTGKFAMQEVPIPQPGPGQVRIKVAAAGICLSDVHLIDGSLRLDTAVDAVTLGHEVAGVIDAVGDERVPANWQIGQRVLLQAGQPCGACQPCLLGRVGQCQHPLTRGVDYDGGWAEYAIADHVTLVGVPDDLPLEQAAIIPDAVSTPWGAITGTGEVRPAQAVGVWGLGGLGAHAVQLLRLVGAAPIVAVDPLPAARTRALALGADHVLDPGAADFAEQVRRLTGGRGLDVAFDLAGAPPVWTQAQAVLANEGRLILVGLAPQPLTIHQTTLFSFLKQQVRGHYGSAPEHVEQLVSLVGHHRLDLSGSISDVLPLSEAPRGVERLVKKEGTPIRLVLKP</sequence>
<dbReference type="SUPFAM" id="SSF50129">
    <property type="entry name" value="GroES-like"/>
    <property type="match status" value="1"/>
</dbReference>
<evidence type="ECO:0000256" key="3">
    <source>
        <dbReference type="ARBA" id="ARBA00022833"/>
    </source>
</evidence>
<dbReference type="InterPro" id="IPR020843">
    <property type="entry name" value="ER"/>
</dbReference>
<dbReference type="PANTHER" id="PTHR43401">
    <property type="entry name" value="L-THREONINE 3-DEHYDROGENASE"/>
    <property type="match status" value="1"/>
</dbReference>
<reference evidence="7" key="1">
    <citation type="journal article" date="2019" name="Int. J. Syst. Evol. Microbiol.">
        <title>The Global Catalogue of Microorganisms (GCM) 10K type strain sequencing project: providing services to taxonomists for standard genome sequencing and annotation.</title>
        <authorList>
            <consortium name="The Broad Institute Genomics Platform"/>
            <consortium name="The Broad Institute Genome Sequencing Center for Infectious Disease"/>
            <person name="Wu L."/>
            <person name="Ma J."/>
        </authorList>
    </citation>
    <scope>NUCLEOTIDE SEQUENCE [LARGE SCALE GENOMIC DNA]</scope>
    <source>
        <strain evidence="7">JCM 17441</strain>
    </source>
</reference>
<keyword evidence="4" id="KW-0560">Oxidoreductase</keyword>
<keyword evidence="2" id="KW-0479">Metal-binding</keyword>
<organism evidence="6 7">
    <name type="scientific">Dactylosporangium darangshiense</name>
    <dbReference type="NCBI Taxonomy" id="579108"/>
    <lineage>
        <taxon>Bacteria</taxon>
        <taxon>Bacillati</taxon>
        <taxon>Actinomycetota</taxon>
        <taxon>Actinomycetes</taxon>
        <taxon>Micromonosporales</taxon>
        <taxon>Micromonosporaceae</taxon>
        <taxon>Dactylosporangium</taxon>
    </lineage>
</organism>
<dbReference type="Gene3D" id="3.90.180.10">
    <property type="entry name" value="Medium-chain alcohol dehydrogenases, catalytic domain"/>
    <property type="match status" value="1"/>
</dbReference>
<dbReference type="InterPro" id="IPR013149">
    <property type="entry name" value="ADH-like_C"/>
</dbReference>
<dbReference type="Pfam" id="PF00107">
    <property type="entry name" value="ADH_zinc_N"/>
    <property type="match status" value="1"/>
</dbReference>
<keyword evidence="3" id="KW-0862">Zinc</keyword>
<dbReference type="InterPro" id="IPR013154">
    <property type="entry name" value="ADH-like_N"/>
</dbReference>
<evidence type="ECO:0000313" key="7">
    <source>
        <dbReference type="Proteomes" id="UP001500620"/>
    </source>
</evidence>
<evidence type="ECO:0000256" key="1">
    <source>
        <dbReference type="ARBA" id="ARBA00001947"/>
    </source>
</evidence>
<gene>
    <name evidence="6" type="ORF">GCM10022255_093690</name>
</gene>
<accession>A0ABP8DQE4</accession>
<dbReference type="SMART" id="SM00829">
    <property type="entry name" value="PKS_ER"/>
    <property type="match status" value="1"/>
</dbReference>
<dbReference type="RefSeq" id="WP_345138261.1">
    <property type="nucleotide sequence ID" value="NZ_BAABAT010000045.1"/>
</dbReference>
<dbReference type="Pfam" id="PF08240">
    <property type="entry name" value="ADH_N"/>
    <property type="match status" value="1"/>
</dbReference>
<evidence type="ECO:0000259" key="5">
    <source>
        <dbReference type="SMART" id="SM00829"/>
    </source>
</evidence>
<proteinExistence type="predicted"/>